<dbReference type="InterPro" id="IPR059116">
    <property type="entry name" value="P2X_receptor"/>
</dbReference>
<name>A0A7J7F4V3_DICBM</name>
<evidence type="ECO:0000256" key="1">
    <source>
        <dbReference type="ARBA" id="ARBA00004308"/>
    </source>
</evidence>
<dbReference type="GO" id="GO:0070588">
    <property type="term" value="P:calcium ion transmembrane transport"/>
    <property type="evidence" value="ECO:0007669"/>
    <property type="project" value="TreeGrafter"/>
</dbReference>
<dbReference type="PANTHER" id="PTHR10125">
    <property type="entry name" value="P2X PURINOCEPTOR"/>
    <property type="match status" value="1"/>
</dbReference>
<dbReference type="Proteomes" id="UP000551758">
    <property type="component" value="Unassembled WGS sequence"/>
</dbReference>
<dbReference type="Pfam" id="PF00864">
    <property type="entry name" value="P2X_receptor"/>
    <property type="match status" value="1"/>
</dbReference>
<dbReference type="GO" id="GO:0098794">
    <property type="term" value="C:postsynapse"/>
    <property type="evidence" value="ECO:0007669"/>
    <property type="project" value="GOC"/>
</dbReference>
<keyword evidence="7" id="KW-0472">Membrane</keyword>
<dbReference type="PANTHER" id="PTHR10125:SF21">
    <property type="entry name" value="P2X PURINOCEPTOR 6"/>
    <property type="match status" value="1"/>
</dbReference>
<dbReference type="Gene3D" id="2.60.490.10">
    <property type="entry name" value="atp-gated p2x4 ion channel domain"/>
    <property type="match status" value="1"/>
</dbReference>
<dbReference type="GO" id="GO:0005886">
    <property type="term" value="C:plasma membrane"/>
    <property type="evidence" value="ECO:0007669"/>
    <property type="project" value="TreeGrafter"/>
</dbReference>
<comment type="caution">
    <text evidence="11">The sequence shown here is derived from an EMBL/GenBank/DDBJ whole genome shotgun (WGS) entry which is preliminary data.</text>
</comment>
<evidence type="ECO:0000256" key="3">
    <source>
        <dbReference type="ARBA" id="ARBA00022448"/>
    </source>
</evidence>
<keyword evidence="8" id="KW-1071">Ligand-gated ion channel</keyword>
<dbReference type="GO" id="GO:0012505">
    <property type="term" value="C:endomembrane system"/>
    <property type="evidence" value="ECO:0007669"/>
    <property type="project" value="UniProtKB-SubCell"/>
</dbReference>
<organism evidence="11 12">
    <name type="scientific">Diceros bicornis minor</name>
    <name type="common">South-central black rhinoceros</name>
    <dbReference type="NCBI Taxonomy" id="77932"/>
    <lineage>
        <taxon>Eukaryota</taxon>
        <taxon>Metazoa</taxon>
        <taxon>Chordata</taxon>
        <taxon>Craniata</taxon>
        <taxon>Vertebrata</taxon>
        <taxon>Euteleostomi</taxon>
        <taxon>Mammalia</taxon>
        <taxon>Eutheria</taxon>
        <taxon>Laurasiatheria</taxon>
        <taxon>Perissodactyla</taxon>
        <taxon>Rhinocerotidae</taxon>
        <taxon>Diceros</taxon>
    </lineage>
</organism>
<evidence type="ECO:0000256" key="9">
    <source>
        <dbReference type="ARBA" id="ARBA00023303"/>
    </source>
</evidence>
<gene>
    <name evidence="11" type="ORF">HPG69_016538</name>
</gene>
<keyword evidence="12" id="KW-1185">Reference proteome</keyword>
<evidence type="ECO:0000313" key="12">
    <source>
        <dbReference type="Proteomes" id="UP000551758"/>
    </source>
</evidence>
<keyword evidence="9" id="KW-0407">Ion channel</keyword>
<dbReference type="InterPro" id="IPR027309">
    <property type="entry name" value="P2X_extracellular_dom_sf"/>
</dbReference>
<evidence type="ECO:0000256" key="7">
    <source>
        <dbReference type="ARBA" id="ARBA00023136"/>
    </source>
</evidence>
<evidence type="ECO:0000256" key="5">
    <source>
        <dbReference type="ARBA" id="ARBA00022989"/>
    </source>
</evidence>
<feature type="region of interest" description="Disordered" evidence="10">
    <location>
        <begin position="1"/>
        <end position="29"/>
    </location>
</feature>
<comment type="subcellular location">
    <subcellularLocation>
        <location evidence="1">Endomembrane system</location>
    </subcellularLocation>
</comment>
<protein>
    <submittedName>
        <fullName evidence="11">Uncharacterized protein</fullName>
    </submittedName>
</protein>
<keyword evidence="5" id="KW-1133">Transmembrane helix</keyword>
<proteinExistence type="inferred from homology"/>
<dbReference type="AlphaFoldDB" id="A0A7J7F4V3"/>
<reference evidence="11 12" key="1">
    <citation type="journal article" date="2020" name="Mol. Biol. Evol.">
        <title>Interspecific Gene Flow and the Evolution of Specialization in Black and White Rhinoceros.</title>
        <authorList>
            <person name="Moodley Y."/>
            <person name="Westbury M.V."/>
            <person name="Russo I.M."/>
            <person name="Gopalakrishnan S."/>
            <person name="Rakotoarivelo A."/>
            <person name="Olsen R.A."/>
            <person name="Prost S."/>
            <person name="Tunstall T."/>
            <person name="Ryder O.A."/>
            <person name="Dalen L."/>
            <person name="Bruford M.W."/>
        </authorList>
    </citation>
    <scope>NUCLEOTIDE SEQUENCE [LARGE SCALE GENOMIC DNA]</scope>
    <source>
        <strain evidence="11">SBR-YM</strain>
        <tissue evidence="11">Skin</tissue>
    </source>
</reference>
<evidence type="ECO:0000256" key="10">
    <source>
        <dbReference type="SAM" id="MobiDB-lite"/>
    </source>
</evidence>
<evidence type="ECO:0000256" key="2">
    <source>
        <dbReference type="ARBA" id="ARBA00009848"/>
    </source>
</evidence>
<evidence type="ECO:0000256" key="8">
    <source>
        <dbReference type="ARBA" id="ARBA00023286"/>
    </source>
</evidence>
<keyword evidence="6" id="KW-0406">Ion transport</keyword>
<keyword evidence="3" id="KW-0813">Transport</keyword>
<evidence type="ECO:0000313" key="11">
    <source>
        <dbReference type="EMBL" id="KAF5923072.1"/>
    </source>
</evidence>
<accession>A0A7J7F4V3</accession>
<evidence type="ECO:0000256" key="4">
    <source>
        <dbReference type="ARBA" id="ARBA00022692"/>
    </source>
</evidence>
<dbReference type="EMBL" id="JACDTQ010001372">
    <property type="protein sequence ID" value="KAF5923072.1"/>
    <property type="molecule type" value="Genomic_DNA"/>
</dbReference>
<keyword evidence="4" id="KW-0812">Transmembrane</keyword>
<sequence>MEAASGPNPTPGAGSCQTPPGIPPRSEDTCTSGVKTGQCVEFNGTHRSCEIQACCLMESNTVPVKPLLLQAENSTLFIKNTVTFSKFNFSRTAAHWWEGSGVETPKAMGSSSTRSFNILITGQITFFCDLLLLYVDEETHFSWRTKSEEESCGPA</sequence>
<dbReference type="GO" id="GO:0004931">
    <property type="term" value="F:extracellularly ATP-gated monoatomic cation channel activity"/>
    <property type="evidence" value="ECO:0007669"/>
    <property type="project" value="TreeGrafter"/>
</dbReference>
<comment type="similarity">
    <text evidence="2">Belongs to the P2X receptor family.</text>
</comment>
<evidence type="ECO:0000256" key="6">
    <source>
        <dbReference type="ARBA" id="ARBA00023065"/>
    </source>
</evidence>